<feature type="region of interest" description="Disordered" evidence="1">
    <location>
        <begin position="1"/>
        <end position="28"/>
    </location>
</feature>
<dbReference type="AlphaFoldDB" id="A0A6J6DC21"/>
<dbReference type="Gene3D" id="3.40.50.1820">
    <property type="entry name" value="alpha/beta hydrolase"/>
    <property type="match status" value="2"/>
</dbReference>
<dbReference type="PIRSF" id="PIRSF029171">
    <property type="entry name" value="Esterase_LipA"/>
    <property type="match status" value="1"/>
</dbReference>
<dbReference type="Pfam" id="PF03583">
    <property type="entry name" value="LIP"/>
    <property type="match status" value="1"/>
</dbReference>
<protein>
    <submittedName>
        <fullName evidence="2">Unannotated protein</fullName>
    </submittedName>
</protein>
<dbReference type="SUPFAM" id="SSF53474">
    <property type="entry name" value="alpha/beta-Hydrolases"/>
    <property type="match status" value="1"/>
</dbReference>
<reference evidence="2" key="1">
    <citation type="submission" date="2020-05" db="EMBL/GenBank/DDBJ databases">
        <authorList>
            <person name="Chiriac C."/>
            <person name="Salcher M."/>
            <person name="Ghai R."/>
            <person name="Kavagutti S V."/>
        </authorList>
    </citation>
    <scope>NUCLEOTIDE SEQUENCE</scope>
</reference>
<dbReference type="InterPro" id="IPR005152">
    <property type="entry name" value="Lipase_secreted"/>
</dbReference>
<dbReference type="PANTHER" id="PTHR34853">
    <property type="match status" value="1"/>
</dbReference>
<dbReference type="InterPro" id="IPR029058">
    <property type="entry name" value="AB_hydrolase_fold"/>
</dbReference>
<name>A0A6J6DC21_9ZZZZ</name>
<dbReference type="GO" id="GO:0016042">
    <property type="term" value="P:lipid catabolic process"/>
    <property type="evidence" value="ECO:0007669"/>
    <property type="project" value="InterPro"/>
</dbReference>
<evidence type="ECO:0000256" key="1">
    <source>
        <dbReference type="SAM" id="MobiDB-lite"/>
    </source>
</evidence>
<dbReference type="GO" id="GO:0004806">
    <property type="term" value="F:triacylglycerol lipase activity"/>
    <property type="evidence" value="ECO:0007669"/>
    <property type="project" value="InterPro"/>
</dbReference>
<evidence type="ECO:0000313" key="2">
    <source>
        <dbReference type="EMBL" id="CAB4560289.1"/>
    </source>
</evidence>
<dbReference type="PANTHER" id="PTHR34853:SF1">
    <property type="entry name" value="LIPASE 5"/>
    <property type="match status" value="1"/>
</dbReference>
<dbReference type="EMBL" id="CAEZSU010000178">
    <property type="protein sequence ID" value="CAB4560289.1"/>
    <property type="molecule type" value="Genomic_DNA"/>
</dbReference>
<gene>
    <name evidence="2" type="ORF">UFOPK1495_01457</name>
</gene>
<accession>A0A6J6DC21</accession>
<proteinExistence type="predicted"/>
<sequence length="382" mass="40342">MTVPELASTTEPLGPGLPSFHRSLPSSDSAPSGTIIASEAFDFDGVPGRAWRVAYTSRSIDDQPIVVTGLVILPAGTAPPGGWPILSWAHGTTGIGDICAPSADTSRMTPARGVTAAGYAFVATDYEGLGTLGRHPYLVGESEARSTLDIALAASRVREWNTGRNVAVWGHSQGGHAALFTPSIATQYLPEINVAAVVAGAPPSGLDGFVLDDESVALRPFSILVALAFNGIDPERAPLEAALSPVGVELALQSTQSCNVDVHAAVNALPPNSRVTKTTPTEEWRELLRANDPQFIDSPSSVPTLIIHGTEDELIPLEKSLTVHRRFCELGRPTELWIGDGRDHSTIVSATFSKMMQWISSNITLSGDRDVEPGPGVSRTLC</sequence>
<organism evidence="2">
    <name type="scientific">freshwater metagenome</name>
    <dbReference type="NCBI Taxonomy" id="449393"/>
    <lineage>
        <taxon>unclassified sequences</taxon>
        <taxon>metagenomes</taxon>
        <taxon>ecological metagenomes</taxon>
    </lineage>
</organism>